<sequence>MEGLNVFRDGEPLLPREEQNELNEMRKRQMETSFKGFEGEKMVRFQELSKKEADALAERKKKSF</sequence>
<evidence type="ECO:0000256" key="1">
    <source>
        <dbReference type="SAM" id="MobiDB-lite"/>
    </source>
</evidence>
<proteinExistence type="predicted"/>
<protein>
    <submittedName>
        <fullName evidence="2">Uncharacterized protein</fullName>
    </submittedName>
</protein>
<evidence type="ECO:0000313" key="3">
    <source>
        <dbReference type="Proteomes" id="UP000177276"/>
    </source>
</evidence>
<evidence type="ECO:0000313" key="2">
    <source>
        <dbReference type="EMBL" id="OHB11961.1"/>
    </source>
</evidence>
<comment type="caution">
    <text evidence="2">The sequence shown here is derived from an EMBL/GenBank/DDBJ whole genome shotgun (WGS) entry which is preliminary data.</text>
</comment>
<reference evidence="2 3" key="1">
    <citation type="journal article" date="2016" name="Nat. Commun.">
        <title>Thousands of microbial genomes shed light on interconnected biogeochemical processes in an aquifer system.</title>
        <authorList>
            <person name="Anantharaman K."/>
            <person name="Brown C.T."/>
            <person name="Hug L.A."/>
            <person name="Sharon I."/>
            <person name="Castelle C.J."/>
            <person name="Probst A.J."/>
            <person name="Thomas B.C."/>
            <person name="Singh A."/>
            <person name="Wilkins M.J."/>
            <person name="Karaoz U."/>
            <person name="Brodie E.L."/>
            <person name="Williams K.H."/>
            <person name="Hubbard S.S."/>
            <person name="Banfield J.F."/>
        </authorList>
    </citation>
    <scope>NUCLEOTIDE SEQUENCE [LARGE SCALE GENOMIC DNA]</scope>
</reference>
<dbReference type="Proteomes" id="UP000177276">
    <property type="component" value="Unassembled WGS sequence"/>
</dbReference>
<feature type="compositionally biased region" description="Basic and acidic residues" evidence="1">
    <location>
        <begin position="8"/>
        <end position="22"/>
    </location>
</feature>
<dbReference type="AlphaFoldDB" id="A0A1G2URF0"/>
<feature type="region of interest" description="Disordered" evidence="1">
    <location>
        <begin position="1"/>
        <end position="22"/>
    </location>
</feature>
<dbReference type="EMBL" id="MHWS01000019">
    <property type="protein sequence ID" value="OHB11961.1"/>
    <property type="molecule type" value="Genomic_DNA"/>
</dbReference>
<organism evidence="2 3">
    <name type="scientific">Candidatus Zambryskibacteria bacterium RIFCSPLOWO2_12_FULL_39_16</name>
    <dbReference type="NCBI Taxonomy" id="1802775"/>
    <lineage>
        <taxon>Bacteria</taxon>
        <taxon>Candidatus Zambryskiibacteriota</taxon>
    </lineage>
</organism>
<gene>
    <name evidence="2" type="ORF">A3G46_01880</name>
</gene>
<accession>A0A1G2URF0</accession>
<name>A0A1G2URF0_9BACT</name>